<sequence length="126" mass="13695">MNGAFGLSVLGDSSVDLTVKALPERLWTNSLAPASSNNKMFAADFSFRPPLASKSFVAATLLPSNESNLALKPASHCAVKSHHLDEMNAMRSRSRSTISRVATDCTRPAEILGITFFHKTGERRYP</sequence>
<reference evidence="1" key="1">
    <citation type="submission" date="2020-05" db="EMBL/GenBank/DDBJ databases">
        <authorList>
            <person name="Chiriac C."/>
            <person name="Salcher M."/>
            <person name="Ghai R."/>
            <person name="Kavagutti S V."/>
        </authorList>
    </citation>
    <scope>NUCLEOTIDE SEQUENCE</scope>
</reference>
<name>A0A6J7KJR1_9ZZZZ</name>
<protein>
    <submittedName>
        <fullName evidence="1">Unannotated protein</fullName>
    </submittedName>
</protein>
<gene>
    <name evidence="1" type="ORF">UFOPK3828_00668</name>
</gene>
<evidence type="ECO:0000313" key="1">
    <source>
        <dbReference type="EMBL" id="CAB4956096.1"/>
    </source>
</evidence>
<proteinExistence type="predicted"/>
<accession>A0A6J7KJR1</accession>
<dbReference type="EMBL" id="CAFBNP010000123">
    <property type="protein sequence ID" value="CAB4956096.1"/>
    <property type="molecule type" value="Genomic_DNA"/>
</dbReference>
<organism evidence="1">
    <name type="scientific">freshwater metagenome</name>
    <dbReference type="NCBI Taxonomy" id="449393"/>
    <lineage>
        <taxon>unclassified sequences</taxon>
        <taxon>metagenomes</taxon>
        <taxon>ecological metagenomes</taxon>
    </lineage>
</organism>
<dbReference type="AlphaFoldDB" id="A0A6J7KJR1"/>